<keyword evidence="2" id="KW-0596">Phosphopantetheine</keyword>
<accession>A0A1V4A272</accession>
<dbReference type="InterPro" id="IPR006162">
    <property type="entry name" value="Ppantetheine_attach_site"/>
</dbReference>
<dbReference type="GO" id="GO:0005737">
    <property type="term" value="C:cytoplasm"/>
    <property type="evidence" value="ECO:0007669"/>
    <property type="project" value="TreeGrafter"/>
</dbReference>
<feature type="domain" description="Carrier" evidence="7">
    <location>
        <begin position="1607"/>
        <end position="1681"/>
    </location>
</feature>
<dbReference type="GO" id="GO:0043041">
    <property type="term" value="P:amino acid activation for nonribosomal peptide biosynthetic process"/>
    <property type="evidence" value="ECO:0007669"/>
    <property type="project" value="TreeGrafter"/>
</dbReference>
<evidence type="ECO:0000256" key="1">
    <source>
        <dbReference type="ARBA" id="ARBA00001957"/>
    </source>
</evidence>
<dbReference type="STRING" id="83656.B1H18_28405"/>
<dbReference type="PROSITE" id="PS00012">
    <property type="entry name" value="PHOSPHOPANTETHEINE"/>
    <property type="match status" value="2"/>
</dbReference>
<dbReference type="Gene3D" id="3.40.50.980">
    <property type="match status" value="4"/>
</dbReference>
<dbReference type="Pfam" id="PF00668">
    <property type="entry name" value="Condensation"/>
    <property type="match status" value="3"/>
</dbReference>
<dbReference type="GO" id="GO:0008610">
    <property type="term" value="P:lipid biosynthetic process"/>
    <property type="evidence" value="ECO:0007669"/>
    <property type="project" value="UniProtKB-ARBA"/>
</dbReference>
<dbReference type="FunFam" id="3.40.50.980:FF:000001">
    <property type="entry name" value="Non-ribosomal peptide synthetase"/>
    <property type="match status" value="1"/>
</dbReference>
<feature type="compositionally biased region" description="Low complexity" evidence="6">
    <location>
        <begin position="603"/>
        <end position="622"/>
    </location>
</feature>
<evidence type="ECO:0000256" key="6">
    <source>
        <dbReference type="SAM" id="MobiDB-lite"/>
    </source>
</evidence>
<dbReference type="Gene3D" id="3.30.559.10">
    <property type="entry name" value="Chloramphenicol acetyltransferase-like domain"/>
    <property type="match status" value="3"/>
</dbReference>
<feature type="compositionally biased region" description="Gly residues" evidence="6">
    <location>
        <begin position="3064"/>
        <end position="3075"/>
    </location>
</feature>
<keyword evidence="4" id="KW-0677">Repeat</keyword>
<dbReference type="Gene3D" id="3.40.50.12780">
    <property type="entry name" value="N-terminal domain of ligase-like"/>
    <property type="match status" value="1"/>
</dbReference>
<dbReference type="InterPro" id="IPR036736">
    <property type="entry name" value="ACP-like_sf"/>
</dbReference>
<keyword evidence="3" id="KW-0597">Phosphoprotein</keyword>
<dbReference type="Pfam" id="PF00501">
    <property type="entry name" value="AMP-binding"/>
    <property type="match status" value="3"/>
</dbReference>
<dbReference type="Gene3D" id="2.30.38.10">
    <property type="entry name" value="Luciferase, Domain 3"/>
    <property type="match status" value="2"/>
</dbReference>
<dbReference type="CDD" id="cd19543">
    <property type="entry name" value="DCL_NRPS"/>
    <property type="match status" value="1"/>
</dbReference>
<dbReference type="InterPro" id="IPR045851">
    <property type="entry name" value="AMP-bd_C_sf"/>
</dbReference>
<dbReference type="InterPro" id="IPR010060">
    <property type="entry name" value="NRPS_synth"/>
</dbReference>
<sequence>MASRRPLYPSDGTGYPSDACLHELFQIQAARLPEATALVFQDRRVSYGELNGRANRLARHLVGLGAGPGTLVGVCLERGPELVIALMAALKTGAGYAVMDPAFPDRRLTEMARQAGTRMVVAGPGTVDRPFAPGATVVRLDTAEAAGGILERYGSDDLPAGSVPDDVAYVTFTSGSTGRPKGVLSPHRAPVRLLFGQEFLDFDRPRVWLQTAPMSWDAFAVELWGSLLHGGTCVLYDGSTPDPEVITELVAAHGITTVFWPTSLFNAVADECPRLLGELAEVMTGGEAVSPRHMAKARLAHPDLDLLHVYGPTENGIYTTWHRVTPDDLKGGTVPIGRAVAHTVVHVLDDRMQPVPEGGTGELWIGGDGLAMGYLGRPGLTAERFTASPFAPGERLYRTGDQVRVRAGRSLEFVGRNDDQVKIRGFRIEPEEVRAALVAHPALAEAAVVAVRHGQGPHRLAAYVVPGPGERAPGAAELRAFLSRRLPAHMVPSVFTALDRMPRNSVAKVDKGALPAPDWTAAAEDFVLLRGPVQETLARIWAEVLELPSVGARDDFFDLGGDSIAALRVASRAAAALGIRVTPRALFHAPTVAGLEQLLAEAGQDGTAADGAGQDQDAAGPDGPIPPAPRRNALPLSHAQRRLWFLQESDSAAAEYNTPIGLMLHGPLRTEALSLSLAALSARHEPLRTTFDSLDGIGVQTVHEVLEPGWELVDLTGLPDAERDAAAERAVRQDAERPFDLRTGPPARALLLALAPERHLLVLNLHHLVTDGWSTRLLIEELGVLYAHLCGQPGPLTPDAALAGSALPELTTRYADYAVWQRNRLDGPALAAPLERWRAKLAGTPVLELPTDRPRPPVRDSAGAVHRFDLSPELTTALRGLGREHGATLFMVLAAGVRALLARYTGEEDVAVGTVSSGRSHPETERLVGFFVNTLVLRGRVRLDEDFATLLRALRTTVLEAFDDEDVPFDRVVEAVAPERDPSRQPLVQTVVALQERLPTVNDAAGLRIEPHDLPRRHSRFDVFVEFTPRGQGLACSLEYSTALFDEASVVRLGDYLRTLLRGAVARPRVALAALPLTEEERRPALTAGASFDKPSPGVCLHEAFELRAADCPESVALVFGAHRTSYRELDEAANRLAHHLTARGAGRGQVVAVCLERGPELITALLAILKTGAAYALLDPAFPERRLTRTLDQTAARIVVTDDALAGRLAGAARVRTVSLDQDRAAVAACSALPPRSDVTPLDAACVMFTSGSTGRPKGVLSPHRAAVRVVLDQEFAEFGPDQVWLQSAPMSWDAFSLELWGALLHGGTCVLHPGSTPDPAVIAELVPAHGVTALWLSASLFNVLVDEETEVFRSVRQVITGGEAASSAHVARVQRAFPGLSLVNGYGPVESMVFATARRIRAEDTRRNSVPIGEVLAHTRVHLLDDRMEPVPPGLTGELWIGGDGLALGYLDQPAMTAERFIASPFHPGERIYRTGDLARELPEGSLEFIGRADEQVKIRGFRVEPGEVRAALLRHPALAEAAVVAVRHGEGPKRLAAYVVPAPDNAAPTATELRDFLNTVLPSHMVPAAFTAVDRLPLTPSGKLDRSALPDPGFGAAAGGAHIPPRDPTERTLARIWSEVLGVERVGAEDNFFELGGDSILSMQVVSRARAAGIPLRSKDVFLRQTIASLAAVQARTEQASADAPEPAHGDVPTTPVQHWFHTTHPVRPDHFDQYVVLHLDADTDRTALATSVAALPEWHDALRTRAVRAETGWRQHVEPAGAENVLPLRTVDLSARTPEEQDSAVAAWPHSPDARFRLEDPAKFGAVLFERGQGRGPALLLIAHHLVVDGVSWRILTEDLETGYRQAAAGRAVDLGARTTSFRAWALKLAQHTARGGFADEAGHWEGAAAPKTATLPCDADGPRDAGSARTVRVELAAEETEALLRRAPAAYHTGVETLLVAACARSVARWTGHHRTHLTMEGHGREDIFPDVDLTRTVGWFTSLYPVALSVDPDDGWDTALPSVKEQLRAVPGKGVGYGAGRYAADGARDAGEQGLPEVSFNYLGRFDSGSAAEGRLVRGSSGVQLTEDPGQARPFLLEVVARVEGGRLSMEWVYSPGVHRAETARRLAEETAEALREIVRHTAEPSAGRATPSDFPLAALDQPALDRLPVDAREVADLYPLTAMQSGMLYHSMTDPGRSLYLEQISFTVEGVDGPERLERAWRQAVADTPVLRTAVLTEGPAEPLQAVYRTASLDVTHLDWRERTHPEQRRADWAEVMREDHARGMDLGRPPLTRVTLARLPGGAVQVLWTFHHLLFDGWSAFQLLSDVLDGCGAPVSGGGTGPAPGTGSRRRPFRDYVAWLAEQDMAGAARYWRGALSGFTAPTPLPWDRQPPARWQSRSTGRLGLTVPARVTEVLTRTAREHRITLNTLVQGAWALLLSRGSGERDICFGSTRSIRPPELPGAETILGLLINTLPVRVAVPQDASLLPWLNRLQTEQSAAREHEHLPLTDVRAGSEVASGSGLFDSVLIFENYPVEDLEGRADGLRLRDVDGDVETTNYPLAVTVYPGEELSFRFAYDPELFEEETVRRLADRLGEILASAARRPDARLRDLDWLPAQEERELLAAGEGERPRAADDGTVLDLLHAQAARTPGAPALSSGATTLTYRELAERSDRLAHDLAGRGVGPEDVVAVAARPSADLVVALIGVLKAGAAYLPLAPDHPSERTALILQEASPALVLSDSAGLRALPEGLSPLPVENAGADGAGGPRPGPPTDRDRTAPLRPGHPAYILYTSGSTGRPKGVVVEHRSLADYVRWAALAYPGSAGGAVLHSPLTFDLTVTSLYPPLAGGGHVRIAELEDAAKLTGAGADTVLKATPAHLPLLDSFGGDLPGGGQLVLGGEQLLGESVARWRQGRPRATIVNEYGPTEATVGCMEYRIPPGAEIPPGPVPIGRPRAGTRLRVLDAGLRQVPVGVPGELYVAGTGLARGYVRRPALTAERFVADPYGPSGSRMYRTGDLVRRRPDGDLEFVGRTDHQVKIRGHRIELGEVEAALAAHPSVSEAAALALPVPESRDGGPGADGTGGTNGADEPRMRLVGYLVPSPGHRPDPADVRAALGGQLPAYMVPAAVVVVDALPLTVNGKLDRAALPEPPAQEGGAHTAPRTPTEEAVAELWGALLGVERVGAYDDFFELGGDSLLSLQAVLRMKVAFGLDLSPRDVLNKPTVAALAELIEDLVIAELEQAAAEEA</sequence>
<dbReference type="InterPro" id="IPR010071">
    <property type="entry name" value="AA_adenyl_dom"/>
</dbReference>
<dbReference type="Pfam" id="PF13193">
    <property type="entry name" value="AMP-binding_C"/>
    <property type="match status" value="3"/>
</dbReference>
<dbReference type="CDD" id="cd19531">
    <property type="entry name" value="LCL_NRPS-like"/>
    <property type="match status" value="1"/>
</dbReference>
<evidence type="ECO:0000256" key="5">
    <source>
        <dbReference type="ARBA" id="ARBA00023194"/>
    </source>
</evidence>
<evidence type="ECO:0000313" key="8">
    <source>
        <dbReference type="EMBL" id="OON72931.1"/>
    </source>
</evidence>
<proteinExistence type="predicted"/>
<organism evidence="8 9">
    <name type="scientific">Streptomyces tsukubensis</name>
    <dbReference type="NCBI Taxonomy" id="83656"/>
    <lineage>
        <taxon>Bacteria</taxon>
        <taxon>Bacillati</taxon>
        <taxon>Actinomycetota</taxon>
        <taxon>Actinomycetes</taxon>
        <taxon>Kitasatosporales</taxon>
        <taxon>Streptomycetaceae</taxon>
        <taxon>Streptomyces</taxon>
    </lineage>
</organism>
<dbReference type="Pfam" id="PF00550">
    <property type="entry name" value="PP-binding"/>
    <property type="match status" value="3"/>
</dbReference>
<dbReference type="SUPFAM" id="SSF52777">
    <property type="entry name" value="CoA-dependent acyltransferases"/>
    <property type="match status" value="6"/>
</dbReference>
<dbReference type="InterPro" id="IPR023213">
    <property type="entry name" value="CAT-like_dom_sf"/>
</dbReference>
<feature type="region of interest" description="Disordered" evidence="6">
    <location>
        <begin position="3059"/>
        <end position="3080"/>
    </location>
</feature>
<feature type="domain" description="Carrier" evidence="7">
    <location>
        <begin position="3150"/>
        <end position="3225"/>
    </location>
</feature>
<feature type="domain" description="Carrier" evidence="7">
    <location>
        <begin position="528"/>
        <end position="603"/>
    </location>
</feature>
<feature type="region of interest" description="Disordered" evidence="6">
    <location>
        <begin position="2739"/>
        <end position="2771"/>
    </location>
</feature>
<dbReference type="PANTHER" id="PTHR45527:SF1">
    <property type="entry name" value="FATTY ACID SYNTHASE"/>
    <property type="match status" value="1"/>
</dbReference>
<dbReference type="PROSITE" id="PS50075">
    <property type="entry name" value="CARRIER"/>
    <property type="match status" value="3"/>
</dbReference>
<dbReference type="InterPro" id="IPR042099">
    <property type="entry name" value="ANL_N_sf"/>
</dbReference>
<dbReference type="InterPro" id="IPR025110">
    <property type="entry name" value="AMP-bd_C"/>
</dbReference>
<feature type="region of interest" description="Disordered" evidence="6">
    <location>
        <begin position="603"/>
        <end position="632"/>
    </location>
</feature>
<dbReference type="InterPro" id="IPR020806">
    <property type="entry name" value="PKS_PP-bd"/>
</dbReference>
<dbReference type="InterPro" id="IPR009081">
    <property type="entry name" value="PP-bd_ACP"/>
</dbReference>
<dbReference type="GO" id="GO:0044550">
    <property type="term" value="P:secondary metabolite biosynthetic process"/>
    <property type="evidence" value="ECO:0007669"/>
    <property type="project" value="TreeGrafter"/>
</dbReference>
<dbReference type="SUPFAM" id="SSF47336">
    <property type="entry name" value="ACP-like"/>
    <property type="match status" value="3"/>
</dbReference>
<dbReference type="CDD" id="cd12117">
    <property type="entry name" value="A_NRPS_Srf_like"/>
    <property type="match status" value="2"/>
</dbReference>
<dbReference type="PANTHER" id="PTHR45527">
    <property type="entry name" value="NONRIBOSOMAL PEPTIDE SYNTHETASE"/>
    <property type="match status" value="1"/>
</dbReference>
<comment type="cofactor">
    <cofactor evidence="1">
        <name>pantetheine 4'-phosphate</name>
        <dbReference type="ChEBI" id="CHEBI:47942"/>
    </cofactor>
</comment>
<name>A0A1V4A272_9ACTN</name>
<dbReference type="Proteomes" id="UP000190539">
    <property type="component" value="Unassembled WGS sequence"/>
</dbReference>
<dbReference type="GO" id="GO:0031177">
    <property type="term" value="F:phosphopantetheine binding"/>
    <property type="evidence" value="ECO:0007669"/>
    <property type="project" value="InterPro"/>
</dbReference>
<dbReference type="NCBIfam" id="NF003417">
    <property type="entry name" value="PRK04813.1"/>
    <property type="match status" value="3"/>
</dbReference>
<dbReference type="EMBL" id="MVFC01000034">
    <property type="protein sequence ID" value="OON72931.1"/>
    <property type="molecule type" value="Genomic_DNA"/>
</dbReference>
<gene>
    <name evidence="8" type="ORF">B1H18_28405</name>
</gene>
<dbReference type="FunFam" id="1.10.1200.10:FF:000005">
    <property type="entry name" value="Nonribosomal peptide synthetase 1"/>
    <property type="match status" value="3"/>
</dbReference>
<reference evidence="8 9" key="1">
    <citation type="submission" date="2017-02" db="EMBL/GenBank/DDBJ databases">
        <title>Draft Genome Sequence of Streptomyces tsukubaensis F601, a Producer of the immunosuppressant tacrolimus FK506.</title>
        <authorList>
            <person name="Zong G."/>
            <person name="Zhong C."/>
            <person name="Fu J."/>
            <person name="Qin R."/>
            <person name="Cao G."/>
        </authorList>
    </citation>
    <scope>NUCLEOTIDE SEQUENCE [LARGE SCALE GENOMIC DNA]</scope>
    <source>
        <strain evidence="8 9">F601</strain>
    </source>
</reference>
<evidence type="ECO:0000256" key="4">
    <source>
        <dbReference type="ARBA" id="ARBA00022737"/>
    </source>
</evidence>
<evidence type="ECO:0000256" key="2">
    <source>
        <dbReference type="ARBA" id="ARBA00022450"/>
    </source>
</evidence>
<dbReference type="NCBIfam" id="TIGR01720">
    <property type="entry name" value="NRPS-para261"/>
    <property type="match status" value="1"/>
</dbReference>
<keyword evidence="9" id="KW-1185">Reference proteome</keyword>
<dbReference type="FunFam" id="2.30.38.10:FF:000001">
    <property type="entry name" value="Non-ribosomal peptide synthetase PvdI"/>
    <property type="match status" value="1"/>
</dbReference>
<dbReference type="SUPFAM" id="SSF56801">
    <property type="entry name" value="Acetyl-CoA synthetase-like"/>
    <property type="match status" value="3"/>
</dbReference>
<dbReference type="InterPro" id="IPR000873">
    <property type="entry name" value="AMP-dep_synth/lig_dom"/>
</dbReference>
<dbReference type="GO" id="GO:0003824">
    <property type="term" value="F:catalytic activity"/>
    <property type="evidence" value="ECO:0007669"/>
    <property type="project" value="InterPro"/>
</dbReference>
<evidence type="ECO:0000259" key="7">
    <source>
        <dbReference type="PROSITE" id="PS50075"/>
    </source>
</evidence>
<dbReference type="NCBIfam" id="TIGR01733">
    <property type="entry name" value="AA-adenyl-dom"/>
    <property type="match status" value="3"/>
</dbReference>
<keyword evidence="5" id="KW-0045">Antibiotic biosynthesis</keyword>
<dbReference type="Gene3D" id="1.10.1200.10">
    <property type="entry name" value="ACP-like"/>
    <property type="match status" value="3"/>
</dbReference>
<dbReference type="CDD" id="cd19534">
    <property type="entry name" value="E_NRPS"/>
    <property type="match status" value="1"/>
</dbReference>
<dbReference type="Gene3D" id="3.30.300.30">
    <property type="match status" value="3"/>
</dbReference>
<dbReference type="InterPro" id="IPR001242">
    <property type="entry name" value="Condensation_dom"/>
</dbReference>
<dbReference type="Gene3D" id="3.30.559.30">
    <property type="entry name" value="Nonribosomal peptide synthetase, condensation domain"/>
    <property type="match status" value="3"/>
</dbReference>
<protein>
    <recommendedName>
        <fullName evidence="7">Carrier domain-containing protein</fullName>
    </recommendedName>
</protein>
<evidence type="ECO:0000256" key="3">
    <source>
        <dbReference type="ARBA" id="ARBA00022553"/>
    </source>
</evidence>
<dbReference type="GO" id="GO:0017000">
    <property type="term" value="P:antibiotic biosynthetic process"/>
    <property type="evidence" value="ECO:0007669"/>
    <property type="project" value="UniProtKB-KW"/>
</dbReference>
<dbReference type="RefSeq" id="WP_179120307.1">
    <property type="nucleotide sequence ID" value="NZ_CP045178.1"/>
</dbReference>
<evidence type="ECO:0000313" key="9">
    <source>
        <dbReference type="Proteomes" id="UP000190539"/>
    </source>
</evidence>
<dbReference type="SMART" id="SM00823">
    <property type="entry name" value="PKS_PP"/>
    <property type="match status" value="3"/>
</dbReference>
<comment type="caution">
    <text evidence="8">The sequence shown here is derived from an EMBL/GenBank/DDBJ whole genome shotgun (WGS) entry which is preliminary data.</text>
</comment>
<dbReference type="PROSITE" id="PS00455">
    <property type="entry name" value="AMP_BINDING"/>
    <property type="match status" value="3"/>
</dbReference>
<dbReference type="FunFam" id="3.30.300.30:FF:000015">
    <property type="entry name" value="Nonribosomal peptide synthase SidD"/>
    <property type="match status" value="2"/>
</dbReference>
<dbReference type="InterPro" id="IPR020845">
    <property type="entry name" value="AMP-binding_CS"/>
</dbReference>
<dbReference type="CDD" id="cd05930">
    <property type="entry name" value="A_NRPS"/>
    <property type="match status" value="1"/>
</dbReference>